<evidence type="ECO:0000256" key="6">
    <source>
        <dbReference type="ARBA" id="ARBA00023183"/>
    </source>
</evidence>
<evidence type="ECO:0000256" key="3">
    <source>
        <dbReference type="ARBA" id="ARBA00022525"/>
    </source>
</evidence>
<dbReference type="Proteomes" id="UP000694404">
    <property type="component" value="Unplaced"/>
</dbReference>
<dbReference type="GO" id="GO:0019838">
    <property type="term" value="F:growth factor binding"/>
    <property type="evidence" value="ECO:0007669"/>
    <property type="project" value="UniProtKB-KW"/>
</dbReference>
<feature type="region of interest" description="Disordered" evidence="7">
    <location>
        <begin position="123"/>
        <end position="200"/>
    </location>
</feature>
<evidence type="ECO:0000313" key="10">
    <source>
        <dbReference type="Proteomes" id="UP000694404"/>
    </source>
</evidence>
<keyword evidence="4 8" id="KW-0732">Signal</keyword>
<protein>
    <submittedName>
        <fullName evidence="9">Fibroblast growth factor binding protein 2</fullName>
    </submittedName>
</protein>
<accession>A0A8C0G4P8</accession>
<keyword evidence="3" id="KW-0964">Secreted</keyword>
<reference evidence="9" key="2">
    <citation type="submission" date="2025-09" db="UniProtKB">
        <authorList>
            <consortium name="Ensembl"/>
        </authorList>
    </citation>
    <scope>IDENTIFICATION</scope>
</reference>
<dbReference type="GO" id="GO:0007267">
    <property type="term" value="P:cell-cell signaling"/>
    <property type="evidence" value="ECO:0007669"/>
    <property type="project" value="TreeGrafter"/>
</dbReference>
<evidence type="ECO:0000256" key="4">
    <source>
        <dbReference type="ARBA" id="ARBA00022729"/>
    </source>
</evidence>
<dbReference type="Pfam" id="PF06473">
    <property type="entry name" value="FGF-BP1"/>
    <property type="match status" value="1"/>
</dbReference>
<dbReference type="OMA" id="QGKSYWC"/>
<keyword evidence="6" id="KW-0340">Growth factor binding</keyword>
<sequence>LKFLKCLSTVILLLMLIWCMGGLGQKQTQKKRSNGEEIHFQTKVKDACTMNMSGNGEMKLRIECKNQGKSYWCEYTGKPSICRPFNNNPKIYWNQIALELRKLPNACQSTLVLKPSMCQKAPTDAHMKQVASSMKPNQNPSQQADTANQGKSIQKPSASLKQVKETQAGKSSAKKAERPKPSTLPLVKPTQHGQGSENETEVMKLAREHCWESLHTFCSYIISIFKG</sequence>
<dbReference type="PANTHER" id="PTHR15258">
    <property type="entry name" value="FGF BINDING PROTEIN-RELATED"/>
    <property type="match status" value="1"/>
</dbReference>
<feature type="compositionally biased region" description="Polar residues" evidence="7">
    <location>
        <begin position="130"/>
        <end position="160"/>
    </location>
</feature>
<dbReference type="GeneTree" id="ENSGT00940000154372"/>
<evidence type="ECO:0000256" key="5">
    <source>
        <dbReference type="ARBA" id="ARBA00023157"/>
    </source>
</evidence>
<proteinExistence type="inferred from homology"/>
<evidence type="ECO:0000256" key="1">
    <source>
        <dbReference type="ARBA" id="ARBA00004613"/>
    </source>
</evidence>
<reference evidence="9" key="1">
    <citation type="submission" date="2025-08" db="UniProtKB">
        <authorList>
            <consortium name="Ensembl"/>
        </authorList>
    </citation>
    <scope>IDENTIFICATION</scope>
</reference>
<evidence type="ECO:0000256" key="8">
    <source>
        <dbReference type="SAM" id="SignalP"/>
    </source>
</evidence>
<comment type="subcellular location">
    <subcellularLocation>
        <location evidence="1">Secreted</location>
    </subcellularLocation>
</comment>
<keyword evidence="5" id="KW-1015">Disulfide bond</keyword>
<dbReference type="Ensembl" id="ENSCABT00000001921.1">
    <property type="protein sequence ID" value="ENSCABP00000001773.1"/>
    <property type="gene ID" value="ENSCABG00000001431.1"/>
</dbReference>
<feature type="signal peptide" evidence="8">
    <location>
        <begin position="1"/>
        <end position="24"/>
    </location>
</feature>
<dbReference type="InterPro" id="IPR010510">
    <property type="entry name" value="FGF1-bd"/>
</dbReference>
<dbReference type="AlphaFoldDB" id="A0A8C0G4P8"/>
<keyword evidence="10" id="KW-1185">Reference proteome</keyword>
<evidence type="ECO:0000256" key="2">
    <source>
        <dbReference type="ARBA" id="ARBA00008326"/>
    </source>
</evidence>
<gene>
    <name evidence="9" type="primary">FGFBP2</name>
</gene>
<dbReference type="PANTHER" id="PTHR15258:SF1">
    <property type="entry name" value="FIBROBLAST GROWTH FACTOR-BINDING PROTEIN 2"/>
    <property type="match status" value="1"/>
</dbReference>
<organism evidence="9 10">
    <name type="scientific">Chelonoidis abingdonii</name>
    <name type="common">Abingdon island giant tortoise</name>
    <name type="synonym">Testudo abingdonii</name>
    <dbReference type="NCBI Taxonomy" id="106734"/>
    <lineage>
        <taxon>Eukaryota</taxon>
        <taxon>Metazoa</taxon>
        <taxon>Chordata</taxon>
        <taxon>Craniata</taxon>
        <taxon>Vertebrata</taxon>
        <taxon>Euteleostomi</taxon>
        <taxon>Archelosauria</taxon>
        <taxon>Testudinata</taxon>
        <taxon>Testudines</taxon>
        <taxon>Cryptodira</taxon>
        <taxon>Durocryptodira</taxon>
        <taxon>Testudinoidea</taxon>
        <taxon>Testudinidae</taxon>
        <taxon>Chelonoidis</taxon>
    </lineage>
</organism>
<dbReference type="GO" id="GO:0005576">
    <property type="term" value="C:extracellular region"/>
    <property type="evidence" value="ECO:0007669"/>
    <property type="project" value="UniProtKB-SubCell"/>
</dbReference>
<name>A0A8C0G4P8_CHEAB</name>
<evidence type="ECO:0000313" key="9">
    <source>
        <dbReference type="Ensembl" id="ENSCABP00000001773.1"/>
    </source>
</evidence>
<evidence type="ECO:0000256" key="7">
    <source>
        <dbReference type="SAM" id="MobiDB-lite"/>
    </source>
</evidence>
<comment type="similarity">
    <text evidence="2">Belongs to the fibroblast growth factor-binding protein family.</text>
</comment>
<feature type="chain" id="PRO_5034812692" evidence="8">
    <location>
        <begin position="25"/>
        <end position="227"/>
    </location>
</feature>